<dbReference type="Proteomes" id="UP001353858">
    <property type="component" value="Unassembled WGS sequence"/>
</dbReference>
<dbReference type="InterPro" id="IPR050476">
    <property type="entry name" value="Insect_CytP450_Detox"/>
</dbReference>
<dbReference type="Pfam" id="PF00067">
    <property type="entry name" value="p450"/>
    <property type="match status" value="1"/>
</dbReference>
<dbReference type="PANTHER" id="PTHR24292">
    <property type="entry name" value="CYTOCHROME P450"/>
    <property type="match status" value="1"/>
</dbReference>
<dbReference type="AlphaFoldDB" id="A0AAN7SGJ2"/>
<evidence type="ECO:0000256" key="7">
    <source>
        <dbReference type="ARBA" id="ARBA00022824"/>
    </source>
</evidence>
<dbReference type="GO" id="GO:0005506">
    <property type="term" value="F:iron ion binding"/>
    <property type="evidence" value="ECO:0007669"/>
    <property type="project" value="InterPro"/>
</dbReference>
<evidence type="ECO:0000256" key="4">
    <source>
        <dbReference type="ARBA" id="ARBA00010617"/>
    </source>
</evidence>
<dbReference type="CDD" id="cd11056">
    <property type="entry name" value="CYP6-like"/>
    <property type="match status" value="1"/>
</dbReference>
<comment type="similarity">
    <text evidence="4">Belongs to the cytochrome P450 family.</text>
</comment>
<name>A0AAN7SGJ2_9COLE</name>
<evidence type="ECO:0000256" key="2">
    <source>
        <dbReference type="ARBA" id="ARBA00004174"/>
    </source>
</evidence>
<organism evidence="13 14">
    <name type="scientific">Aquatica leii</name>
    <dbReference type="NCBI Taxonomy" id="1421715"/>
    <lineage>
        <taxon>Eukaryota</taxon>
        <taxon>Metazoa</taxon>
        <taxon>Ecdysozoa</taxon>
        <taxon>Arthropoda</taxon>
        <taxon>Hexapoda</taxon>
        <taxon>Insecta</taxon>
        <taxon>Pterygota</taxon>
        <taxon>Neoptera</taxon>
        <taxon>Endopterygota</taxon>
        <taxon>Coleoptera</taxon>
        <taxon>Polyphaga</taxon>
        <taxon>Elateriformia</taxon>
        <taxon>Elateroidea</taxon>
        <taxon>Lampyridae</taxon>
        <taxon>Luciolinae</taxon>
        <taxon>Aquatica</taxon>
    </lineage>
</organism>
<sequence length="325" mass="36731">MPVDPGLIKDVMVKDFHCFNDRGFYCNEKHDPLSAHLLNLNGDKWKKMRSKLTSAFTPLKVKSMFDSVLACTTQLLTSLEEYASSKKVFDADEVMVRFTTDVISSCGFGFKSNCELKKYGDEIMRPPIIKIMLLVLAEMNQNLAKRLGITRTTSNARSFFLNVISRTIEHREKVGATRKDFLQILLDLKNEGQSLTTREITAQALLFFVAGFETSASTLTFCLYELAKHPAIQKRLREEIKNVLNTHSHVSYEAVAEMTYLNQVIEEALRKYPPAGVVARRCLDDYQVPESNLIIKRGTKTLLLPKKHIGVNSPIQILGPAPKGR</sequence>
<dbReference type="Gene3D" id="1.10.630.10">
    <property type="entry name" value="Cytochrome P450"/>
    <property type="match status" value="1"/>
</dbReference>
<evidence type="ECO:0000256" key="10">
    <source>
        <dbReference type="ARBA" id="ARBA00023004"/>
    </source>
</evidence>
<protein>
    <recommendedName>
        <fullName evidence="15">Cytochrome P450</fullName>
    </recommendedName>
</protein>
<dbReference type="InterPro" id="IPR036396">
    <property type="entry name" value="Cyt_P450_sf"/>
</dbReference>
<reference evidence="14" key="1">
    <citation type="submission" date="2023-01" db="EMBL/GenBank/DDBJ databases">
        <title>Key to firefly adult light organ development and bioluminescence: homeobox transcription factors regulate luciferase expression and transportation to peroxisome.</title>
        <authorList>
            <person name="Fu X."/>
        </authorList>
    </citation>
    <scope>NUCLEOTIDE SEQUENCE [LARGE SCALE GENOMIC DNA]</scope>
</reference>
<keyword evidence="12" id="KW-0472">Membrane</keyword>
<keyword evidence="8" id="KW-0492">Microsome</keyword>
<evidence type="ECO:0000256" key="9">
    <source>
        <dbReference type="ARBA" id="ARBA00023002"/>
    </source>
</evidence>
<dbReference type="InterPro" id="IPR001128">
    <property type="entry name" value="Cyt_P450"/>
</dbReference>
<dbReference type="EMBL" id="JARPUR010000004">
    <property type="protein sequence ID" value="KAK4878669.1"/>
    <property type="molecule type" value="Genomic_DNA"/>
</dbReference>
<evidence type="ECO:0000256" key="11">
    <source>
        <dbReference type="ARBA" id="ARBA00023033"/>
    </source>
</evidence>
<evidence type="ECO:0000256" key="5">
    <source>
        <dbReference type="ARBA" id="ARBA00022617"/>
    </source>
</evidence>
<accession>A0AAN7SGJ2</accession>
<evidence type="ECO:0000256" key="12">
    <source>
        <dbReference type="ARBA" id="ARBA00023136"/>
    </source>
</evidence>
<dbReference type="PRINTS" id="PR00463">
    <property type="entry name" value="EP450I"/>
</dbReference>
<comment type="cofactor">
    <cofactor evidence="1">
        <name>heme</name>
        <dbReference type="ChEBI" id="CHEBI:30413"/>
    </cofactor>
</comment>
<dbReference type="GO" id="GO:0004497">
    <property type="term" value="F:monooxygenase activity"/>
    <property type="evidence" value="ECO:0007669"/>
    <property type="project" value="UniProtKB-KW"/>
</dbReference>
<keyword evidence="9" id="KW-0560">Oxidoreductase</keyword>
<evidence type="ECO:0000256" key="3">
    <source>
        <dbReference type="ARBA" id="ARBA00004406"/>
    </source>
</evidence>
<dbReference type="PANTHER" id="PTHR24292:SF100">
    <property type="entry name" value="CYTOCHROME P450 6A16, ISOFORM B-RELATED"/>
    <property type="match status" value="1"/>
</dbReference>
<keyword evidence="11" id="KW-0503">Monooxygenase</keyword>
<dbReference type="GO" id="GO:0020037">
    <property type="term" value="F:heme binding"/>
    <property type="evidence" value="ECO:0007669"/>
    <property type="project" value="InterPro"/>
</dbReference>
<keyword evidence="10" id="KW-0408">Iron</keyword>
<evidence type="ECO:0000313" key="14">
    <source>
        <dbReference type="Proteomes" id="UP001353858"/>
    </source>
</evidence>
<dbReference type="SUPFAM" id="SSF48264">
    <property type="entry name" value="Cytochrome P450"/>
    <property type="match status" value="1"/>
</dbReference>
<keyword evidence="5" id="KW-0349">Heme</keyword>
<keyword evidence="6" id="KW-0479">Metal-binding</keyword>
<keyword evidence="7" id="KW-0256">Endoplasmic reticulum</keyword>
<evidence type="ECO:0000256" key="6">
    <source>
        <dbReference type="ARBA" id="ARBA00022723"/>
    </source>
</evidence>
<proteinExistence type="inferred from homology"/>
<comment type="caution">
    <text evidence="13">The sequence shown here is derived from an EMBL/GenBank/DDBJ whole genome shotgun (WGS) entry which is preliminary data.</text>
</comment>
<evidence type="ECO:0000313" key="13">
    <source>
        <dbReference type="EMBL" id="KAK4878669.1"/>
    </source>
</evidence>
<dbReference type="GO" id="GO:0005789">
    <property type="term" value="C:endoplasmic reticulum membrane"/>
    <property type="evidence" value="ECO:0007669"/>
    <property type="project" value="UniProtKB-SubCell"/>
</dbReference>
<keyword evidence="14" id="KW-1185">Reference proteome</keyword>
<dbReference type="PRINTS" id="PR00385">
    <property type="entry name" value="P450"/>
</dbReference>
<gene>
    <name evidence="13" type="ORF">RN001_011175</name>
</gene>
<evidence type="ECO:0000256" key="8">
    <source>
        <dbReference type="ARBA" id="ARBA00022848"/>
    </source>
</evidence>
<dbReference type="InterPro" id="IPR002401">
    <property type="entry name" value="Cyt_P450_E_grp-I"/>
</dbReference>
<evidence type="ECO:0008006" key="15">
    <source>
        <dbReference type="Google" id="ProtNLM"/>
    </source>
</evidence>
<comment type="subcellular location">
    <subcellularLocation>
        <location evidence="3">Endoplasmic reticulum membrane</location>
        <topology evidence="3">Peripheral membrane protein</topology>
    </subcellularLocation>
    <subcellularLocation>
        <location evidence="2">Microsome membrane</location>
        <topology evidence="2">Peripheral membrane protein</topology>
    </subcellularLocation>
</comment>
<evidence type="ECO:0000256" key="1">
    <source>
        <dbReference type="ARBA" id="ARBA00001971"/>
    </source>
</evidence>
<dbReference type="GO" id="GO:0016705">
    <property type="term" value="F:oxidoreductase activity, acting on paired donors, with incorporation or reduction of molecular oxygen"/>
    <property type="evidence" value="ECO:0007669"/>
    <property type="project" value="InterPro"/>
</dbReference>